<reference evidence="1 2" key="1">
    <citation type="journal article" date="2024" name="Science">
        <title>Giant polyketide synthase enzymes in the biosynthesis of giant marine polyether toxins.</title>
        <authorList>
            <person name="Fallon T.R."/>
            <person name="Shende V.V."/>
            <person name="Wierzbicki I.H."/>
            <person name="Pendleton A.L."/>
            <person name="Watervoot N.F."/>
            <person name="Auber R.P."/>
            <person name="Gonzalez D.J."/>
            <person name="Wisecaver J.H."/>
            <person name="Moore B.S."/>
        </authorList>
    </citation>
    <scope>NUCLEOTIDE SEQUENCE [LARGE SCALE GENOMIC DNA]</scope>
    <source>
        <strain evidence="1 2">12B1</strain>
    </source>
</reference>
<proteinExistence type="predicted"/>
<dbReference type="EMBL" id="JBGBPQ010000001">
    <property type="protein sequence ID" value="KAL1529158.1"/>
    <property type="molecule type" value="Genomic_DNA"/>
</dbReference>
<dbReference type="PROSITE" id="PS50096">
    <property type="entry name" value="IQ"/>
    <property type="match status" value="2"/>
</dbReference>
<accession>A0AB34K3Q2</accession>
<evidence type="ECO:0000313" key="1">
    <source>
        <dbReference type="EMBL" id="KAL1529158.1"/>
    </source>
</evidence>
<comment type="caution">
    <text evidence="1">The sequence shown here is derived from an EMBL/GenBank/DDBJ whole genome shotgun (WGS) entry which is preliminary data.</text>
</comment>
<keyword evidence="2" id="KW-1185">Reference proteome</keyword>
<name>A0AB34K3Q2_PRYPA</name>
<gene>
    <name evidence="1" type="ORF">AB1Y20_000117</name>
</gene>
<evidence type="ECO:0000313" key="2">
    <source>
        <dbReference type="Proteomes" id="UP001515480"/>
    </source>
</evidence>
<protein>
    <submittedName>
        <fullName evidence="1">Uncharacterized protein</fullName>
    </submittedName>
</protein>
<organism evidence="1 2">
    <name type="scientific">Prymnesium parvum</name>
    <name type="common">Toxic golden alga</name>
    <dbReference type="NCBI Taxonomy" id="97485"/>
    <lineage>
        <taxon>Eukaryota</taxon>
        <taxon>Haptista</taxon>
        <taxon>Haptophyta</taxon>
        <taxon>Prymnesiophyceae</taxon>
        <taxon>Prymnesiales</taxon>
        <taxon>Prymnesiaceae</taxon>
        <taxon>Prymnesium</taxon>
    </lineage>
</organism>
<dbReference type="AlphaFoldDB" id="A0AB34K3Q2"/>
<dbReference type="Proteomes" id="UP001515480">
    <property type="component" value="Unassembled WGS sequence"/>
</dbReference>
<sequence>MDEDSLRQAQARAATRIAATQRGHAARAQLSKQDAAAAKLQAVQRGRVARRRRFVVAEATHAATRVSKPAATEAVGAARKPLTPKQLGLSSRLPKNPVAQLQFLTFWSWYVEMGTKRWIEICFDLETELFQIVLDKHVSVLNPTHANAALFDTLKSVTSQETRVLSMHLHEKLSGNQHAESLRRPHLECWDLHVGAKINILGRPTTLMQCSLDTARWLGYHAERLRLIKNALEVNLTKYEPVPIVSAFKSDKPQGLGQSRIEAEGTADLRQLMNQVEALQLQLSRYRPAIASQLAAMAEGP</sequence>